<protein>
    <submittedName>
        <fullName evidence="2">Uncharacterized protein</fullName>
    </submittedName>
</protein>
<evidence type="ECO:0000313" key="2">
    <source>
        <dbReference type="Ensembl" id="ENSSFOP00015070781.1"/>
    </source>
</evidence>
<reference evidence="2 3" key="1">
    <citation type="submission" date="2019-04" db="EMBL/GenBank/DDBJ databases">
        <authorList>
            <consortium name="Wellcome Sanger Institute Data Sharing"/>
        </authorList>
    </citation>
    <scope>NUCLEOTIDE SEQUENCE [LARGE SCALE GENOMIC DNA]</scope>
</reference>
<name>A0A8C9W5D7_SCLFO</name>
<keyword evidence="1" id="KW-0472">Membrane</keyword>
<organism evidence="2 3">
    <name type="scientific">Scleropages formosus</name>
    <name type="common">Asian bonytongue</name>
    <name type="synonym">Osteoglossum formosum</name>
    <dbReference type="NCBI Taxonomy" id="113540"/>
    <lineage>
        <taxon>Eukaryota</taxon>
        <taxon>Metazoa</taxon>
        <taxon>Chordata</taxon>
        <taxon>Craniata</taxon>
        <taxon>Vertebrata</taxon>
        <taxon>Euteleostomi</taxon>
        <taxon>Actinopterygii</taxon>
        <taxon>Neopterygii</taxon>
        <taxon>Teleostei</taxon>
        <taxon>Osteoglossocephala</taxon>
        <taxon>Osteoglossomorpha</taxon>
        <taxon>Osteoglossiformes</taxon>
        <taxon>Osteoglossidae</taxon>
        <taxon>Scleropages</taxon>
    </lineage>
</organism>
<sequence length="103" mass="12066">MSCDHIAQNLLHKFCRPITVDWGQDDWIFSYDLELKVLDFTINAFICIGCIYFQQKRSHRYIFFYCYSVWLLITHGCVIISIQNNHSDIQNSRFGGAAAIYCS</sequence>
<dbReference type="Ensembl" id="ENSSFOT00015057239.1">
    <property type="protein sequence ID" value="ENSSFOP00015070781.1"/>
    <property type="gene ID" value="ENSSFOG00015028774.1"/>
</dbReference>
<keyword evidence="1" id="KW-0812">Transmembrane</keyword>
<dbReference type="Proteomes" id="UP000694397">
    <property type="component" value="Chromosome 4"/>
</dbReference>
<evidence type="ECO:0000313" key="3">
    <source>
        <dbReference type="Proteomes" id="UP000694397"/>
    </source>
</evidence>
<keyword evidence="3" id="KW-1185">Reference proteome</keyword>
<reference evidence="2" key="2">
    <citation type="submission" date="2025-08" db="UniProtKB">
        <authorList>
            <consortium name="Ensembl"/>
        </authorList>
    </citation>
    <scope>IDENTIFICATION</scope>
</reference>
<proteinExistence type="predicted"/>
<feature type="transmembrane region" description="Helical" evidence="1">
    <location>
        <begin position="61"/>
        <end position="82"/>
    </location>
</feature>
<dbReference type="AlphaFoldDB" id="A0A8C9W5D7"/>
<keyword evidence="1" id="KW-1133">Transmembrane helix</keyword>
<accession>A0A8C9W5D7</accession>
<reference evidence="2" key="3">
    <citation type="submission" date="2025-09" db="UniProtKB">
        <authorList>
            <consortium name="Ensembl"/>
        </authorList>
    </citation>
    <scope>IDENTIFICATION</scope>
</reference>
<evidence type="ECO:0000256" key="1">
    <source>
        <dbReference type="SAM" id="Phobius"/>
    </source>
</evidence>